<keyword evidence="4" id="KW-1185">Reference proteome</keyword>
<dbReference type="InterPro" id="IPR018389">
    <property type="entry name" value="DctP_fam"/>
</dbReference>
<dbReference type="NCBIfam" id="NF037995">
    <property type="entry name" value="TRAP_S1"/>
    <property type="match status" value="1"/>
</dbReference>
<dbReference type="PANTHER" id="PTHR33376:SF5">
    <property type="entry name" value="EXTRACYTOPLASMIC SOLUTE RECEPTOR PROTEIN"/>
    <property type="match status" value="1"/>
</dbReference>
<evidence type="ECO:0000256" key="1">
    <source>
        <dbReference type="ARBA" id="ARBA00022729"/>
    </source>
</evidence>
<protein>
    <submittedName>
        <fullName evidence="3">TRAP-type C4-dicarboxylate transport system, substrate-binding protein</fullName>
    </submittedName>
</protein>
<organism evidence="3 4">
    <name type="scientific">Alteribacillus iranensis</name>
    <dbReference type="NCBI Taxonomy" id="930128"/>
    <lineage>
        <taxon>Bacteria</taxon>
        <taxon>Bacillati</taxon>
        <taxon>Bacillota</taxon>
        <taxon>Bacilli</taxon>
        <taxon>Bacillales</taxon>
        <taxon>Bacillaceae</taxon>
        <taxon>Alteribacillus</taxon>
    </lineage>
</organism>
<dbReference type="PANTHER" id="PTHR33376">
    <property type="match status" value="1"/>
</dbReference>
<accession>A0A1I2EB34</accession>
<sequence>MNRKLTIILGVVFLSLLVIAGCGNSSEPSKGEASDESAEKTIQVASFLRTDHAYTRDIVPMWSDMVESEIDNVNIEWIGGPESIPEDNLFSAVQNGIVDVAFFFGSDSRDLVPATESLRLSQLTPAEEREVGYFDFLSEEYEEAGITYLGRWLGGFGYYFWTNNEVNSLADFEGQKIRSNPFYLDIINELGASPVNTSPGEVYTALERNLVDGFAFPLLGPREDGWTEVTSYLIDAEFAEQSAVILMNPDAFAKFTEEDQTKLKEVTAEFEHSMISYFEEANEKEMQAVTDSGVNVIELSDEDNERFHKLVNDVIWQDLEEFLSDEDYKTVQNLLVE</sequence>
<reference evidence="3 4" key="1">
    <citation type="submission" date="2016-10" db="EMBL/GenBank/DDBJ databases">
        <authorList>
            <person name="de Groot N.N."/>
        </authorList>
    </citation>
    <scope>NUCLEOTIDE SEQUENCE [LARGE SCALE GENOMIC DNA]</scope>
    <source>
        <strain evidence="3 4">DSM 23995</strain>
    </source>
</reference>
<dbReference type="PROSITE" id="PS51257">
    <property type="entry name" value="PROKAR_LIPOPROTEIN"/>
    <property type="match status" value="1"/>
</dbReference>
<dbReference type="RefSeq" id="WP_177194807.1">
    <property type="nucleotide sequence ID" value="NZ_FONT01000005.1"/>
</dbReference>
<dbReference type="STRING" id="930128.SAMN05192532_105203"/>
<dbReference type="AlphaFoldDB" id="A0A1I2EB34"/>
<evidence type="ECO:0000313" key="4">
    <source>
        <dbReference type="Proteomes" id="UP000199516"/>
    </source>
</evidence>
<dbReference type="EMBL" id="FONT01000005">
    <property type="protein sequence ID" value="SFE89450.1"/>
    <property type="molecule type" value="Genomic_DNA"/>
</dbReference>
<feature type="signal peptide" evidence="2">
    <location>
        <begin position="1"/>
        <end position="20"/>
    </location>
</feature>
<evidence type="ECO:0000256" key="2">
    <source>
        <dbReference type="SAM" id="SignalP"/>
    </source>
</evidence>
<dbReference type="Proteomes" id="UP000199516">
    <property type="component" value="Unassembled WGS sequence"/>
</dbReference>
<gene>
    <name evidence="3" type="ORF">SAMN05192532_105203</name>
</gene>
<proteinExistence type="predicted"/>
<dbReference type="Gene3D" id="3.40.190.170">
    <property type="entry name" value="Bacterial extracellular solute-binding protein, family 7"/>
    <property type="match status" value="1"/>
</dbReference>
<keyword evidence="1 2" id="KW-0732">Signal</keyword>
<evidence type="ECO:0000313" key="3">
    <source>
        <dbReference type="EMBL" id="SFE89450.1"/>
    </source>
</evidence>
<dbReference type="GO" id="GO:0055085">
    <property type="term" value="P:transmembrane transport"/>
    <property type="evidence" value="ECO:0007669"/>
    <property type="project" value="InterPro"/>
</dbReference>
<feature type="chain" id="PRO_5038486745" evidence="2">
    <location>
        <begin position="21"/>
        <end position="337"/>
    </location>
</feature>
<dbReference type="Pfam" id="PF03480">
    <property type="entry name" value="DctP"/>
    <property type="match status" value="1"/>
</dbReference>
<dbReference type="InterPro" id="IPR038404">
    <property type="entry name" value="TRAP_DctP_sf"/>
</dbReference>
<name>A0A1I2EB34_9BACI</name>